<comment type="similarity">
    <text evidence="4">Belongs to the MRE11/RAD32 family.</text>
</comment>
<dbReference type="InterPro" id="IPR038487">
    <property type="entry name" value="Mre11_capping_dom"/>
</dbReference>
<protein>
    <recommendedName>
        <fullName evidence="17">Mre11 DNA-binding domain-containing protein</fullName>
    </recommendedName>
</protein>
<dbReference type="OrthoDB" id="30417at2759"/>
<keyword evidence="11" id="KW-0269">Exonuclease</keyword>
<evidence type="ECO:0000256" key="9">
    <source>
        <dbReference type="ARBA" id="ARBA00022763"/>
    </source>
</evidence>
<dbReference type="GO" id="GO:0008296">
    <property type="term" value="F:3'-5'-DNA exonuclease activity"/>
    <property type="evidence" value="ECO:0007669"/>
    <property type="project" value="InterPro"/>
</dbReference>
<feature type="active site" description="Proton donor" evidence="16">
    <location>
        <position position="129"/>
    </location>
</feature>
<dbReference type="GeneID" id="5005428"/>
<reference evidence="18 19" key="1">
    <citation type="journal article" date="2007" name="Proc. Natl. Acad. Sci. U.S.A.">
        <title>The tiny eukaryote Ostreococcus provides genomic insights into the paradox of plankton speciation.</title>
        <authorList>
            <person name="Palenik B."/>
            <person name="Grimwood J."/>
            <person name="Aerts A."/>
            <person name="Rouze P."/>
            <person name="Salamov A."/>
            <person name="Putnam N."/>
            <person name="Dupont C."/>
            <person name="Jorgensen R."/>
            <person name="Derelle E."/>
            <person name="Rombauts S."/>
            <person name="Zhou K."/>
            <person name="Otillar R."/>
            <person name="Merchant S.S."/>
            <person name="Podell S."/>
            <person name="Gaasterland T."/>
            <person name="Napoli C."/>
            <person name="Gendler K."/>
            <person name="Manuell A."/>
            <person name="Tai V."/>
            <person name="Vallon O."/>
            <person name="Piganeau G."/>
            <person name="Jancek S."/>
            <person name="Heijde M."/>
            <person name="Jabbari K."/>
            <person name="Bowler C."/>
            <person name="Lohr M."/>
            <person name="Robbens S."/>
            <person name="Werner G."/>
            <person name="Dubchak I."/>
            <person name="Pazour G.J."/>
            <person name="Ren Q."/>
            <person name="Paulsen I."/>
            <person name="Delwiche C."/>
            <person name="Schmutz J."/>
            <person name="Rokhsar D."/>
            <person name="Van de Peer Y."/>
            <person name="Moreau H."/>
            <person name="Grigoriev I.V."/>
        </authorList>
    </citation>
    <scope>NUCLEOTIDE SEQUENCE [LARGE SCALE GENOMIC DNA]</scope>
    <source>
        <strain evidence="18 19">CCE9901</strain>
    </source>
</reference>
<dbReference type="GO" id="GO:0000724">
    <property type="term" value="P:double-strand break repair via homologous recombination"/>
    <property type="evidence" value="ECO:0007669"/>
    <property type="project" value="TreeGrafter"/>
</dbReference>
<dbReference type="eggNOG" id="KOG2310">
    <property type="taxonomic scope" value="Eukaryota"/>
</dbReference>
<dbReference type="STRING" id="436017.A4S7V9"/>
<keyword evidence="14" id="KW-0539">Nucleus</keyword>
<comment type="cofactor">
    <cofactor evidence="1">
        <name>Mn(2+)</name>
        <dbReference type="ChEBI" id="CHEBI:29035"/>
    </cofactor>
</comment>
<evidence type="ECO:0000256" key="15">
    <source>
        <dbReference type="ARBA" id="ARBA00023254"/>
    </source>
</evidence>
<gene>
    <name evidence="18" type="ORF">OSTLU_43144</name>
</gene>
<evidence type="ECO:0000256" key="6">
    <source>
        <dbReference type="ARBA" id="ARBA00022722"/>
    </source>
</evidence>
<evidence type="ECO:0000256" key="3">
    <source>
        <dbReference type="ARBA" id="ARBA00004286"/>
    </source>
</evidence>
<dbReference type="Proteomes" id="UP000001568">
    <property type="component" value="Chromosome 14"/>
</dbReference>
<dbReference type="GO" id="GO:0042138">
    <property type="term" value="P:meiotic DNA double-strand break formation"/>
    <property type="evidence" value="ECO:0007669"/>
    <property type="project" value="TreeGrafter"/>
</dbReference>
<dbReference type="GO" id="GO:0000723">
    <property type="term" value="P:telomere maintenance"/>
    <property type="evidence" value="ECO:0007669"/>
    <property type="project" value="TreeGrafter"/>
</dbReference>
<evidence type="ECO:0000313" key="18">
    <source>
        <dbReference type="EMBL" id="ABO99812.1"/>
    </source>
</evidence>
<evidence type="ECO:0000256" key="10">
    <source>
        <dbReference type="ARBA" id="ARBA00022801"/>
    </source>
</evidence>
<evidence type="ECO:0000259" key="17">
    <source>
        <dbReference type="SMART" id="SM01347"/>
    </source>
</evidence>
<dbReference type="PANTHER" id="PTHR10139:SF1">
    <property type="entry name" value="DOUBLE-STRAND BREAK REPAIR PROTEIN MRE11"/>
    <property type="match status" value="1"/>
</dbReference>
<dbReference type="GO" id="GO:0006303">
    <property type="term" value="P:double-strand break repair via nonhomologous end joining"/>
    <property type="evidence" value="ECO:0007669"/>
    <property type="project" value="TreeGrafter"/>
</dbReference>
<dbReference type="InterPro" id="IPR029052">
    <property type="entry name" value="Metallo-depent_PP-like"/>
</dbReference>
<dbReference type="InterPro" id="IPR004843">
    <property type="entry name" value="Calcineurin-like_PHP"/>
</dbReference>
<dbReference type="GO" id="GO:0030145">
    <property type="term" value="F:manganese ion binding"/>
    <property type="evidence" value="ECO:0007669"/>
    <property type="project" value="InterPro"/>
</dbReference>
<keyword evidence="5" id="KW-0158">Chromosome</keyword>
<keyword evidence="6" id="KW-0540">Nuclease</keyword>
<name>A4S7V9_OSTLU</name>
<keyword evidence="19" id="KW-1185">Reference proteome</keyword>
<dbReference type="Gramene" id="ABO99812">
    <property type="protein sequence ID" value="ABO99812"/>
    <property type="gene ID" value="OSTLU_43144"/>
</dbReference>
<keyword evidence="7" id="KW-0479">Metal-binding</keyword>
<keyword evidence="15" id="KW-0469">Meiosis</keyword>
<feature type="non-terminal residue" evidence="18">
    <location>
        <position position="542"/>
    </location>
</feature>
<evidence type="ECO:0000256" key="4">
    <source>
        <dbReference type="ARBA" id="ARBA00009028"/>
    </source>
</evidence>
<feature type="domain" description="Mre11 DNA-binding" evidence="17">
    <location>
        <begin position="309"/>
        <end position="492"/>
    </location>
</feature>
<organism evidence="18 19">
    <name type="scientific">Ostreococcus lucimarinus (strain CCE9901)</name>
    <dbReference type="NCBI Taxonomy" id="436017"/>
    <lineage>
        <taxon>Eukaryota</taxon>
        <taxon>Viridiplantae</taxon>
        <taxon>Chlorophyta</taxon>
        <taxon>Mamiellophyceae</taxon>
        <taxon>Mamiellales</taxon>
        <taxon>Bathycoccaceae</taxon>
        <taxon>Ostreococcus</taxon>
    </lineage>
</organism>
<keyword evidence="8" id="KW-0255">Endonuclease</keyword>
<dbReference type="GO" id="GO:0000014">
    <property type="term" value="F:single-stranded DNA endodeoxyribonuclease activity"/>
    <property type="evidence" value="ECO:0007669"/>
    <property type="project" value="TreeGrafter"/>
</dbReference>
<sequence>MRPAAGVKPPDANTLRVLIATDTHLGAHERDPIRKDDAFLAFEEIFDHARKQLCDCVFLAGDVFDVNKPSRETLVRCMDALREATRGNKGIEIEVLSDGKENFPSRGMANYEDPNCNVSLPVFSIHGNHDDPAGEANLSAMDVLASAGLVNYFGKHALGGGGAGRVDLKPVLLRKGQTKVALYGLGYIRDNRLHQMFSVKGCVRWHRPAETEDCSSSSWFNVMLIHQNRAAHSKNAISDRYLPSWLDYVVWGHEHECLVEPTESAQGFHVSQPGSSVVTSLIEGEAKEKKICVLEVRSDPENPNSAPFWRTTPITLRTTRPFEFEQMTLANTPELEGADAQGVATYLENRVNAMIVRAGRKHRERHAKNGRDDVDMLDRLNLPLIRLRVDYSGGFSTINPQRFGQKFVGKVANPHDVLLFHKSQKKQRRDGVDVDEDMIDEEAAALEEEDALADGMLENQRRIDRLVREHLSTSDGLQLLTPNDLSAALDDFVNRDEKAAISKLCQTRLKAVQTSVNADDQENTDDVDRLTSKIYEAVKVQL</sequence>
<dbReference type="InterPro" id="IPR007281">
    <property type="entry name" value="Mre11_DNA-bd"/>
</dbReference>
<evidence type="ECO:0000313" key="19">
    <source>
        <dbReference type="Proteomes" id="UP000001568"/>
    </source>
</evidence>
<evidence type="ECO:0000256" key="14">
    <source>
        <dbReference type="ARBA" id="ARBA00023242"/>
    </source>
</evidence>
<keyword evidence="9" id="KW-0227">DNA damage</keyword>
<keyword evidence="12" id="KW-0234">DNA repair</keyword>
<dbReference type="AlphaFoldDB" id="A4S7V9"/>
<dbReference type="Gene3D" id="3.30.110.110">
    <property type="entry name" value="Mre11, capping domain"/>
    <property type="match status" value="1"/>
</dbReference>
<dbReference type="EMBL" id="CP000594">
    <property type="protein sequence ID" value="ABO99812.1"/>
    <property type="molecule type" value="Genomic_DNA"/>
</dbReference>
<evidence type="ECO:0000256" key="5">
    <source>
        <dbReference type="ARBA" id="ARBA00022454"/>
    </source>
</evidence>
<dbReference type="KEGG" id="olu:OSTLU_43144"/>
<dbReference type="PANTHER" id="PTHR10139">
    <property type="entry name" value="DOUBLE-STRAND BREAK REPAIR PROTEIN MRE11"/>
    <property type="match status" value="1"/>
</dbReference>
<comment type="subcellular location">
    <subcellularLocation>
        <location evidence="3">Chromosome</location>
    </subcellularLocation>
    <subcellularLocation>
        <location evidence="2">Nucleus</location>
    </subcellularLocation>
</comment>
<dbReference type="SUPFAM" id="SSF56300">
    <property type="entry name" value="Metallo-dependent phosphatases"/>
    <property type="match status" value="1"/>
</dbReference>
<dbReference type="RefSeq" id="XP_001421519.1">
    <property type="nucleotide sequence ID" value="XM_001421482.1"/>
</dbReference>
<dbReference type="PIRSF" id="PIRSF000882">
    <property type="entry name" value="DSB_repair_MRE11"/>
    <property type="match status" value="1"/>
</dbReference>
<accession>A4S7V9</accession>
<evidence type="ECO:0000256" key="13">
    <source>
        <dbReference type="ARBA" id="ARBA00023211"/>
    </source>
</evidence>
<dbReference type="CDD" id="cd00840">
    <property type="entry name" value="MPP_Mre11_N"/>
    <property type="match status" value="1"/>
</dbReference>
<dbReference type="Pfam" id="PF00149">
    <property type="entry name" value="Metallophos"/>
    <property type="match status" value="1"/>
</dbReference>
<dbReference type="Pfam" id="PF04152">
    <property type="entry name" value="Mre11_DNA_bind"/>
    <property type="match status" value="1"/>
</dbReference>
<keyword evidence="10" id="KW-0378">Hydrolase</keyword>
<evidence type="ECO:0000256" key="2">
    <source>
        <dbReference type="ARBA" id="ARBA00004123"/>
    </source>
</evidence>
<dbReference type="Gene3D" id="3.60.21.10">
    <property type="match status" value="1"/>
</dbReference>
<dbReference type="SMART" id="SM01347">
    <property type="entry name" value="Mre11_DNA_bind"/>
    <property type="match status" value="1"/>
</dbReference>
<dbReference type="InterPro" id="IPR041796">
    <property type="entry name" value="Mre11_N"/>
</dbReference>
<evidence type="ECO:0000256" key="16">
    <source>
        <dbReference type="PIRSR" id="PIRSR000882-1"/>
    </source>
</evidence>
<keyword evidence="13" id="KW-0464">Manganese</keyword>
<evidence type="ECO:0000256" key="11">
    <source>
        <dbReference type="ARBA" id="ARBA00022839"/>
    </source>
</evidence>
<dbReference type="GO" id="GO:0007095">
    <property type="term" value="P:mitotic G2 DNA damage checkpoint signaling"/>
    <property type="evidence" value="ECO:0007669"/>
    <property type="project" value="TreeGrafter"/>
</dbReference>
<dbReference type="InterPro" id="IPR003701">
    <property type="entry name" value="Mre11"/>
</dbReference>
<dbReference type="GO" id="GO:0035861">
    <property type="term" value="C:site of double-strand break"/>
    <property type="evidence" value="ECO:0007669"/>
    <property type="project" value="TreeGrafter"/>
</dbReference>
<dbReference type="GO" id="GO:0097552">
    <property type="term" value="P:mitochondrial double-strand break repair via homologous recombination"/>
    <property type="evidence" value="ECO:0007669"/>
    <property type="project" value="TreeGrafter"/>
</dbReference>
<evidence type="ECO:0000256" key="1">
    <source>
        <dbReference type="ARBA" id="ARBA00001936"/>
    </source>
</evidence>
<dbReference type="OMA" id="QNHTGHT"/>
<evidence type="ECO:0000256" key="7">
    <source>
        <dbReference type="ARBA" id="ARBA00022723"/>
    </source>
</evidence>
<dbReference type="GO" id="GO:0030870">
    <property type="term" value="C:Mre11 complex"/>
    <property type="evidence" value="ECO:0007669"/>
    <property type="project" value="InterPro"/>
</dbReference>
<proteinExistence type="inferred from homology"/>
<evidence type="ECO:0000256" key="12">
    <source>
        <dbReference type="ARBA" id="ARBA00023204"/>
    </source>
</evidence>
<dbReference type="HOGENOM" id="CLU_009535_3_4_1"/>
<evidence type="ECO:0000256" key="8">
    <source>
        <dbReference type="ARBA" id="ARBA00022759"/>
    </source>
</evidence>